<dbReference type="RefSeq" id="WP_208086517.1">
    <property type="nucleotide sequence ID" value="NZ_CP086136.1"/>
</dbReference>
<evidence type="ECO:0000313" key="3">
    <source>
        <dbReference type="Proteomes" id="UP000664702"/>
    </source>
</evidence>
<dbReference type="KEGG" id="bban:J4G43_024010"/>
<proteinExistence type="predicted"/>
<protein>
    <submittedName>
        <fullName evidence="1">Uncharacterized protein</fullName>
    </submittedName>
</protein>
<name>A0A939M7Y2_9BRAD</name>
<dbReference type="Proteomes" id="UP000664702">
    <property type="component" value="Chromosome"/>
</dbReference>
<sequence>MTDDTKKKIPLATVSSRGLRAGFGHARPGDPSATQTQEQIAEHYRNANEGDVAVIRETYATRLWFIVTKITGTNPKAGRVYLEHAPSSGYGGRAFYMKSGRNCFAPKGQSSLVLPTQQVLEHAEKFPADRLGENIEIVIAWQGGDDQA</sequence>
<accession>A0A939M7Y2</accession>
<evidence type="ECO:0000313" key="2">
    <source>
        <dbReference type="EMBL" id="UEM17019.1"/>
    </source>
</evidence>
<evidence type="ECO:0000313" key="1">
    <source>
        <dbReference type="EMBL" id="MBO1864258.1"/>
    </source>
</evidence>
<dbReference type="EMBL" id="CP086136">
    <property type="protein sequence ID" value="UEM17019.1"/>
    <property type="molecule type" value="Genomic_DNA"/>
</dbReference>
<gene>
    <name evidence="2" type="ORF">J4G43_024010</name>
    <name evidence="1" type="ORF">J4G43_26035</name>
</gene>
<reference evidence="2 3" key="2">
    <citation type="journal article" date="2022" name="Int. J. Syst. Evol. Microbiol.">
        <title>Strains of Bradyrhizobium barranii sp. nov. associated with legumes native to Canada are symbionts of soybeans and belong to different subspecies (subsp. barranii subsp. nov. and subsp. apii subsp. nov.) and symbiovars (sv. glycinearum and sv. septentrionale).</title>
        <authorList>
            <person name="Bromfield E.S.P."/>
            <person name="Cloutier S."/>
            <person name="Wasai-Hara S."/>
            <person name="Minamisawa K."/>
        </authorList>
    </citation>
    <scope>NUCLEOTIDE SEQUENCE [LARGE SCALE GENOMIC DNA]</scope>
    <source>
        <strain evidence="2 3">144S4</strain>
    </source>
</reference>
<dbReference type="EMBL" id="JAGEMI010000001">
    <property type="protein sequence ID" value="MBO1864258.1"/>
    <property type="molecule type" value="Genomic_DNA"/>
</dbReference>
<dbReference type="AlphaFoldDB" id="A0A939M7Y2"/>
<reference evidence="1" key="1">
    <citation type="submission" date="2021-03" db="EMBL/GenBank/DDBJ databases">
        <title>Whole Genome Sequence of Bradyrhizobium sp. Strain 144S4.</title>
        <authorList>
            <person name="Bromfield E.S.P."/>
            <person name="Cloutier S."/>
        </authorList>
    </citation>
    <scope>NUCLEOTIDE SEQUENCE [LARGE SCALE GENOMIC DNA]</scope>
    <source>
        <strain evidence="1">144S4</strain>
    </source>
</reference>
<organism evidence="1">
    <name type="scientific">Bradyrhizobium barranii subsp. barranii</name>
    <dbReference type="NCBI Taxonomy" id="2823807"/>
    <lineage>
        <taxon>Bacteria</taxon>
        <taxon>Pseudomonadati</taxon>
        <taxon>Pseudomonadota</taxon>
        <taxon>Alphaproteobacteria</taxon>
        <taxon>Hyphomicrobiales</taxon>
        <taxon>Nitrobacteraceae</taxon>
        <taxon>Bradyrhizobium</taxon>
        <taxon>Bradyrhizobium barranii</taxon>
    </lineage>
</organism>